<name>A0AA86SDD7_9FABA</name>
<dbReference type="Proteomes" id="UP001189624">
    <property type="component" value="Chromosome 3"/>
</dbReference>
<evidence type="ECO:0000313" key="2">
    <source>
        <dbReference type="Proteomes" id="UP001189624"/>
    </source>
</evidence>
<accession>A0AA86SDD7</accession>
<sequence>MATLSNFTSIILRVFGSTIYWGLHWRSSSSNLPQARSFTNGARCFYHGPMGLRASLSVLCFCSKVHAHQLQIWSYLPQEQNHFLVALLPTNTTGTTLKTYHSLSEFHDA</sequence>
<reference evidence="1" key="1">
    <citation type="submission" date="2023-10" db="EMBL/GenBank/DDBJ databases">
        <authorList>
            <person name="Domelevo Entfellner J.-B."/>
        </authorList>
    </citation>
    <scope>NUCLEOTIDE SEQUENCE</scope>
</reference>
<proteinExistence type="predicted"/>
<dbReference type="AlphaFoldDB" id="A0AA86SDD7"/>
<dbReference type="EMBL" id="OY731400">
    <property type="protein sequence ID" value="CAJ1943380.1"/>
    <property type="molecule type" value="Genomic_DNA"/>
</dbReference>
<protein>
    <submittedName>
        <fullName evidence="1">Uncharacterized protein</fullName>
    </submittedName>
</protein>
<gene>
    <name evidence="1" type="ORF">AYBTSS11_LOCUS11327</name>
</gene>
<keyword evidence="2" id="KW-1185">Reference proteome</keyword>
<organism evidence="1 2">
    <name type="scientific">Sphenostylis stenocarpa</name>
    <dbReference type="NCBI Taxonomy" id="92480"/>
    <lineage>
        <taxon>Eukaryota</taxon>
        <taxon>Viridiplantae</taxon>
        <taxon>Streptophyta</taxon>
        <taxon>Embryophyta</taxon>
        <taxon>Tracheophyta</taxon>
        <taxon>Spermatophyta</taxon>
        <taxon>Magnoliopsida</taxon>
        <taxon>eudicotyledons</taxon>
        <taxon>Gunneridae</taxon>
        <taxon>Pentapetalae</taxon>
        <taxon>rosids</taxon>
        <taxon>fabids</taxon>
        <taxon>Fabales</taxon>
        <taxon>Fabaceae</taxon>
        <taxon>Papilionoideae</taxon>
        <taxon>50 kb inversion clade</taxon>
        <taxon>NPAAA clade</taxon>
        <taxon>indigoferoid/millettioid clade</taxon>
        <taxon>Phaseoleae</taxon>
        <taxon>Sphenostylis</taxon>
    </lineage>
</organism>
<evidence type="ECO:0000313" key="1">
    <source>
        <dbReference type="EMBL" id="CAJ1943380.1"/>
    </source>
</evidence>
<dbReference type="Gramene" id="rna-AYBTSS11_LOCUS11327">
    <property type="protein sequence ID" value="CAJ1943380.1"/>
    <property type="gene ID" value="gene-AYBTSS11_LOCUS11327"/>
</dbReference>